<name>A0A5B2TG26_9PROT</name>
<reference evidence="2 3" key="1">
    <citation type="journal article" date="2015" name="Int. J. Syst. Evol. Microbiol.">
        <title>Roseomonas oryzae sp. nov., isolated from paddy rhizosphere soil.</title>
        <authorList>
            <person name="Ramaprasad E.V."/>
            <person name="Sasikala Ch."/>
            <person name="Ramana Ch.V."/>
        </authorList>
    </citation>
    <scope>NUCLEOTIDE SEQUENCE [LARGE SCALE GENOMIC DNA]</scope>
    <source>
        <strain evidence="2 3">KCTC 42542</strain>
    </source>
</reference>
<proteinExistence type="predicted"/>
<feature type="compositionally biased region" description="Low complexity" evidence="1">
    <location>
        <begin position="255"/>
        <end position="273"/>
    </location>
</feature>
<feature type="compositionally biased region" description="Low complexity" evidence="1">
    <location>
        <begin position="306"/>
        <end position="320"/>
    </location>
</feature>
<keyword evidence="3" id="KW-1185">Reference proteome</keyword>
<organism evidence="2 3">
    <name type="scientific">Teichococcus oryzae</name>
    <dbReference type="NCBI Taxonomy" id="1608942"/>
    <lineage>
        <taxon>Bacteria</taxon>
        <taxon>Pseudomonadati</taxon>
        <taxon>Pseudomonadota</taxon>
        <taxon>Alphaproteobacteria</taxon>
        <taxon>Acetobacterales</taxon>
        <taxon>Roseomonadaceae</taxon>
        <taxon>Roseomonas</taxon>
    </lineage>
</organism>
<protein>
    <submittedName>
        <fullName evidence="2">Uncharacterized protein</fullName>
    </submittedName>
</protein>
<evidence type="ECO:0000313" key="3">
    <source>
        <dbReference type="Proteomes" id="UP000322110"/>
    </source>
</evidence>
<evidence type="ECO:0000313" key="2">
    <source>
        <dbReference type="EMBL" id="KAA2213431.1"/>
    </source>
</evidence>
<sequence length="432" mass="45489">MNISVSPADLMPGDPAHTDPNTIWLHPAFCRLGLPLLPAQGSWQRGADGVEIALEAAEDQPVPSGWCLRLLLMHLCDSAVRGGDAAVELGADLEALATRLGVPATAPVLEEVRTQLERLLQARLTVAEDGQAPIGVLDARGRGRQAAWRPRLRLNARFLASLLRQAIPLDRRVVATLAAEPLALDAHGWIRSLRQSQAAGTTTTTSWDGLWQRFGAPGQDMPAFRAAFEDALRMVFALDFSISLAADEEGVTVGEAAPSATAEAAPAAEAPAAPAAPPAPSPSLSPAPTPAAAPAAAPPPPPPAAPAGRATPPAADGAASQPRRLGDNVSLRQSLTGLPVVVWLRRGTGAEPPVIGVTPGPRMEQDRLTVLLLEPMLMQVSGGLNQREFDLVSSWVAINRDLIDQFWEGALDSFEAVASRVRKAPATNWRLA</sequence>
<evidence type="ECO:0000256" key="1">
    <source>
        <dbReference type="SAM" id="MobiDB-lite"/>
    </source>
</evidence>
<dbReference type="Proteomes" id="UP000322110">
    <property type="component" value="Unassembled WGS sequence"/>
</dbReference>
<dbReference type="RefSeq" id="WP_149811935.1">
    <property type="nucleotide sequence ID" value="NZ_VUKA01000003.1"/>
</dbReference>
<gene>
    <name evidence="2" type="ORF">F0Q34_09310</name>
</gene>
<dbReference type="OrthoDB" id="7242855at2"/>
<feature type="region of interest" description="Disordered" evidence="1">
    <location>
        <begin position="255"/>
        <end position="330"/>
    </location>
</feature>
<accession>A0A5B2TG26</accession>
<dbReference type="EMBL" id="VUKA01000003">
    <property type="protein sequence ID" value="KAA2213431.1"/>
    <property type="molecule type" value="Genomic_DNA"/>
</dbReference>
<dbReference type="AlphaFoldDB" id="A0A5B2TG26"/>
<feature type="compositionally biased region" description="Pro residues" evidence="1">
    <location>
        <begin position="274"/>
        <end position="305"/>
    </location>
</feature>
<comment type="caution">
    <text evidence="2">The sequence shown here is derived from an EMBL/GenBank/DDBJ whole genome shotgun (WGS) entry which is preliminary data.</text>
</comment>